<comment type="caution">
    <text evidence="2">Lacks conserved residue(s) required for the propagation of feature annotation.</text>
</comment>
<evidence type="ECO:0000256" key="1">
    <source>
        <dbReference type="ARBA" id="ARBA00023157"/>
    </source>
</evidence>
<feature type="compositionally biased region" description="Basic and acidic residues" evidence="3">
    <location>
        <begin position="1072"/>
        <end position="1084"/>
    </location>
</feature>
<reference evidence="5" key="1">
    <citation type="journal article" date="2011" name="Genome Biol.">
        <title>The draft genome of the carcinogenic human liver fluke Clonorchis sinensis.</title>
        <authorList>
            <person name="Wang X."/>
            <person name="Chen W."/>
            <person name="Huang Y."/>
            <person name="Sun J."/>
            <person name="Men J."/>
            <person name="Liu H."/>
            <person name="Luo F."/>
            <person name="Guo L."/>
            <person name="Lv X."/>
            <person name="Deng C."/>
            <person name="Zhou C."/>
            <person name="Fan Y."/>
            <person name="Li X."/>
            <person name="Huang L."/>
            <person name="Hu Y."/>
            <person name="Liang C."/>
            <person name="Hu X."/>
            <person name="Xu J."/>
            <person name="Yu X."/>
        </authorList>
    </citation>
    <scope>NUCLEOTIDE SEQUENCE [LARGE SCALE GENOMIC DNA]</scope>
    <source>
        <strain evidence="5">Henan</strain>
    </source>
</reference>
<feature type="region of interest" description="Disordered" evidence="3">
    <location>
        <begin position="1068"/>
        <end position="1152"/>
    </location>
</feature>
<dbReference type="EMBL" id="DF143708">
    <property type="protein sequence ID" value="GAA54071.1"/>
    <property type="molecule type" value="Genomic_DNA"/>
</dbReference>
<evidence type="ECO:0000256" key="3">
    <source>
        <dbReference type="SAM" id="MobiDB-lite"/>
    </source>
</evidence>
<dbReference type="InterPro" id="IPR000859">
    <property type="entry name" value="CUB_dom"/>
</dbReference>
<reference key="2">
    <citation type="submission" date="2011-10" db="EMBL/GenBank/DDBJ databases">
        <title>The genome and transcriptome sequence of Clonorchis sinensis provide insights into the carcinogenic liver fluke.</title>
        <authorList>
            <person name="Wang X."/>
            <person name="Huang Y."/>
            <person name="Chen W."/>
            <person name="Liu H."/>
            <person name="Guo L."/>
            <person name="Chen Y."/>
            <person name="Luo F."/>
            <person name="Zhou W."/>
            <person name="Sun J."/>
            <person name="Mao Q."/>
            <person name="Liang P."/>
            <person name="Zhou C."/>
            <person name="Tian Y."/>
            <person name="Men J."/>
            <person name="Lv X."/>
            <person name="Huang L."/>
            <person name="Zhou J."/>
            <person name="Hu Y."/>
            <person name="Li R."/>
            <person name="Zhang F."/>
            <person name="Lei H."/>
            <person name="Li X."/>
            <person name="Hu X."/>
            <person name="Liang C."/>
            <person name="Xu J."/>
            <person name="Wu Z."/>
            <person name="Yu X."/>
        </authorList>
    </citation>
    <scope>NUCLEOTIDE SEQUENCE</scope>
    <source>
        <strain>Henan</strain>
    </source>
</reference>
<evidence type="ECO:0000259" key="4">
    <source>
        <dbReference type="PROSITE" id="PS01180"/>
    </source>
</evidence>
<gene>
    <name evidence="5" type="ORF">CLF_112091</name>
</gene>
<dbReference type="Proteomes" id="UP000008909">
    <property type="component" value="Unassembled WGS sequence"/>
</dbReference>
<keyword evidence="1" id="KW-1015">Disulfide bond</keyword>
<evidence type="ECO:0000256" key="2">
    <source>
        <dbReference type="PROSITE-ProRule" id="PRU00059"/>
    </source>
</evidence>
<feature type="compositionally biased region" description="Pro residues" evidence="3">
    <location>
        <begin position="1114"/>
        <end position="1124"/>
    </location>
</feature>
<proteinExistence type="predicted"/>
<organism evidence="5 6">
    <name type="scientific">Clonorchis sinensis</name>
    <name type="common">Chinese liver fluke</name>
    <dbReference type="NCBI Taxonomy" id="79923"/>
    <lineage>
        <taxon>Eukaryota</taxon>
        <taxon>Metazoa</taxon>
        <taxon>Spiralia</taxon>
        <taxon>Lophotrochozoa</taxon>
        <taxon>Platyhelminthes</taxon>
        <taxon>Trematoda</taxon>
        <taxon>Digenea</taxon>
        <taxon>Opisthorchiida</taxon>
        <taxon>Opisthorchiata</taxon>
        <taxon>Opisthorchiidae</taxon>
        <taxon>Clonorchis</taxon>
    </lineage>
</organism>
<name>G7YM90_CLOSI</name>
<evidence type="ECO:0000313" key="5">
    <source>
        <dbReference type="EMBL" id="GAA54071.1"/>
    </source>
</evidence>
<feature type="region of interest" description="Disordered" evidence="3">
    <location>
        <begin position="1236"/>
        <end position="1305"/>
    </location>
</feature>
<keyword evidence="6" id="KW-1185">Reference proteome</keyword>
<sequence>MGSTTDVVLESCESMRAEHRSRDDCIVAPNNDWCFLDICSHRTEEGEIWSADKTLNKSKNSDFQLHLHTTGFGKSQGATSPFETLLETFKNKQVVQNMEAKFIRAGNVNTVNIGPAPSKFFCWGPILKFPSTCRSVETPNCARFGREIRLNPAQFLVDCAYLMSSKKGQTSRTAENGKAKLRLATDQECFNLGQPCQQDYLEISAKLPSRHYSDASFDVIPVTRLCLTESATQSETPVKDSEATMIGRTFGPLPSAVGLQFRSNLNLRDSQVIPGKGILIEYIALFCTPIRNPTGYGIVDYRFLTLPHSSHTVAYAEIFCPSDRWLEPQRPTETEAIHRNQTVIPWWLERIQHTTRACNHHSRSWSDRIPEACLTEAELDVFVAKVKMDMEQASTTKINSSDIALSTSEMETNYSVGNMTIEVPSPPLGRTAVSEVLSGPVIKAGSSAGLTTIITFLRTVRIRASLGWQACGTDGWLLAFQTTSFEIHIHRLFAQYHKNETYPSFPDRMTRSASTFNQSTHSYYPTISSMDWRRKWNKSKWDLFKPWRVPPWSQNLSGTYPDLPRQTIVHGSSLGISRTPDTVVVDRFHPTWRTQLPRSLASSFSLNPGYPHPMAFENGEAANMSPWLRTNSTTRLARKPHFFASSSELVSPIDGQPQFSRSWWLPWRRSFRKQRRLYTQLLRRREAQYQSQRRLMPSNGISNSSSMHFGHLPSTPGGMFGSQSLMNSKIHLENNKLPAGEREAAEGAVSQLTTQSTRTLINNEQVSANGISPRSDELTSLYPVLKNKLHYNYTNVDPINGYPSLYCQPITHQPYQPATADQVQNGTTANEPLPWKSTPPGNSLSQGFRRLSSFLRNLNGSLTPPRGSTRNAQQQQLAGQFYPQSMSGLNAAHYFQTGMNDPMFRRLSGPQPIPQGISARSRSESGSARFGLGMRSLYQISLSRGADPIASMYNLDVDDASAFGDPLSGSTTTVTKTTRLGSTAAVSPGCGPDYWDQYPSVDVGGHRVSTASTIRPPTPIHCSQQQLMQQGLTAGHSAQSQLSQMINMSHSNDPYLVPASVKRRQVAQTTGDAHKMKYLSETERLPSGTSSAVSSLVFGDSAEEDQEVGDLISQPPPPPPPPLLPTMAAGAGVPCSPSGRPLTLSEQVASGSPQGWTRFPIEYVTYDETHSCANTLIKPPGDEDHMQQDLIATQIGVPPNQQSSVKRRCHEDKGDENSRPLSDAMISNHYYTGTDIDMSIRGPMEQAPPRLPPRVNPPTEIAVSERSLSPKPNLPLPPLWNRPSQNGTPNKPEPPRLTTRDEYGSVDSLYETVDQYKPTEIRATSEQQINDQRMTNLVTVGQESQLQRQKLALPPTPDSLESLRAPVASSDDDTGDEAPTGGPFESRFTNKHLTAPSVNAVVVKIIDSPAFFPSMCSFYRSENEGTSTRTSSGAGVFVKMTVVLSSTLQFRNAFSREHRMGTFHESD</sequence>
<feature type="region of interest" description="Disordered" evidence="3">
    <location>
        <begin position="1346"/>
        <end position="1389"/>
    </location>
</feature>
<protein>
    <recommendedName>
        <fullName evidence="4">CUB domain-containing protein</fullName>
    </recommendedName>
</protein>
<dbReference type="PROSITE" id="PS01180">
    <property type="entry name" value="CUB"/>
    <property type="match status" value="1"/>
</dbReference>
<feature type="region of interest" description="Disordered" evidence="3">
    <location>
        <begin position="1199"/>
        <end position="1224"/>
    </location>
</feature>
<feature type="compositionally biased region" description="Basic and acidic residues" evidence="3">
    <location>
        <begin position="1209"/>
        <end position="1218"/>
    </location>
</feature>
<evidence type="ECO:0000313" key="6">
    <source>
        <dbReference type="Proteomes" id="UP000008909"/>
    </source>
</evidence>
<feature type="domain" description="CUB" evidence="4">
    <location>
        <begin position="122"/>
        <end position="285"/>
    </location>
</feature>
<accession>G7YM90</accession>